<sequence>MRNEFRALHSAVMFFTRIPLPSLAHHEDADLQRSSTYFPLVGWLVGAVAAAVWWAGLEVWTPAVASGASLAATLLLTGAFHEDGFADMCDGFGGGHTRERVMEIMRDSRIGAFGAIGLVVMLGLKWHAVAALAGAARPGDGGAAAGWSAFPALPPGLLVPAIILAAHAVSRGAAISLLATLPYAQETGKAKPLSTRLRGGRLVVAMLLALAPLALLPGRLWWGLAAIGLARTWMAWRFRRRIGGYTGDCLGAAQQVCELVFYLTVLALL</sequence>
<evidence type="ECO:0000313" key="20">
    <source>
        <dbReference type="EMBL" id="OAM87197.1"/>
    </source>
</evidence>
<evidence type="ECO:0000256" key="11">
    <source>
        <dbReference type="ARBA" id="ARBA00022842"/>
    </source>
</evidence>
<evidence type="ECO:0000256" key="18">
    <source>
        <dbReference type="ARBA" id="ARBA00049504"/>
    </source>
</evidence>
<feature type="transmembrane region" description="Helical" evidence="19">
    <location>
        <begin position="199"/>
        <end position="215"/>
    </location>
</feature>
<keyword evidence="13 19" id="KW-0472">Membrane</keyword>
<dbReference type="EMBL" id="LRRQ01000180">
    <property type="protein sequence ID" value="OAM87197.1"/>
    <property type="molecule type" value="Genomic_DNA"/>
</dbReference>
<reference evidence="20 21" key="1">
    <citation type="submission" date="2016-01" db="EMBL/GenBank/DDBJ databases">
        <title>High potential of lignocellulose degradation of a new Verrucomicrobia species.</title>
        <authorList>
            <person name="Wang Y."/>
            <person name="Shi Y."/>
            <person name="Qiu Z."/>
            <person name="Liu S."/>
            <person name="Yang H."/>
        </authorList>
    </citation>
    <scope>NUCLEOTIDE SEQUENCE [LARGE SCALE GENOMIC DNA]</scope>
    <source>
        <strain evidence="20 21">TSB47</strain>
    </source>
</reference>
<proteinExistence type="inferred from homology"/>
<dbReference type="InterPro" id="IPR003805">
    <property type="entry name" value="CobS"/>
</dbReference>
<evidence type="ECO:0000256" key="1">
    <source>
        <dbReference type="ARBA" id="ARBA00001946"/>
    </source>
</evidence>
<evidence type="ECO:0000256" key="8">
    <source>
        <dbReference type="ARBA" id="ARBA00022573"/>
    </source>
</evidence>
<evidence type="ECO:0000256" key="14">
    <source>
        <dbReference type="ARBA" id="ARBA00025228"/>
    </source>
</evidence>
<dbReference type="AlphaFoldDB" id="A0A178IDG3"/>
<dbReference type="EC" id="2.7.8.26" evidence="5 19"/>
<evidence type="ECO:0000256" key="4">
    <source>
        <dbReference type="ARBA" id="ARBA00010561"/>
    </source>
</evidence>
<comment type="pathway">
    <text evidence="3 19">Cofactor biosynthesis; adenosylcobalamin biosynthesis; adenosylcobalamin from cob(II)yrinate a,c-diamide: step 7/7.</text>
</comment>
<dbReference type="STRING" id="1184151.AW736_25045"/>
<keyword evidence="12 19" id="KW-1133">Transmembrane helix</keyword>
<keyword evidence="9 19" id="KW-0808">Transferase</keyword>
<dbReference type="HAMAP" id="MF_00719">
    <property type="entry name" value="CobS"/>
    <property type="match status" value="1"/>
</dbReference>
<evidence type="ECO:0000256" key="7">
    <source>
        <dbReference type="ARBA" id="ARBA00022475"/>
    </source>
</evidence>
<dbReference type="GO" id="GO:0008818">
    <property type="term" value="F:cobalamin 5'-phosphate synthase activity"/>
    <property type="evidence" value="ECO:0007669"/>
    <property type="project" value="UniProtKB-UniRule"/>
</dbReference>
<comment type="cofactor">
    <cofactor evidence="1 19">
        <name>Mg(2+)</name>
        <dbReference type="ChEBI" id="CHEBI:18420"/>
    </cofactor>
</comment>
<evidence type="ECO:0000256" key="15">
    <source>
        <dbReference type="ARBA" id="ARBA00032605"/>
    </source>
</evidence>
<evidence type="ECO:0000256" key="16">
    <source>
        <dbReference type="ARBA" id="ARBA00032853"/>
    </source>
</evidence>
<keyword evidence="11 19" id="KW-0460">Magnesium</keyword>
<feature type="transmembrane region" description="Helical" evidence="19">
    <location>
        <begin position="37"/>
        <end position="56"/>
    </location>
</feature>
<evidence type="ECO:0000256" key="5">
    <source>
        <dbReference type="ARBA" id="ARBA00013200"/>
    </source>
</evidence>
<comment type="catalytic activity">
    <reaction evidence="18 19">
        <text>alpha-ribazole 5'-phosphate + adenosylcob(III)inamide-GDP = adenosylcob(III)alamin 5'-phosphate + GMP + H(+)</text>
        <dbReference type="Rhea" id="RHEA:23560"/>
        <dbReference type="ChEBI" id="CHEBI:15378"/>
        <dbReference type="ChEBI" id="CHEBI:57918"/>
        <dbReference type="ChEBI" id="CHEBI:58115"/>
        <dbReference type="ChEBI" id="CHEBI:60487"/>
        <dbReference type="ChEBI" id="CHEBI:60493"/>
        <dbReference type="EC" id="2.7.8.26"/>
    </reaction>
</comment>
<evidence type="ECO:0000256" key="2">
    <source>
        <dbReference type="ARBA" id="ARBA00004651"/>
    </source>
</evidence>
<dbReference type="PANTHER" id="PTHR34148">
    <property type="entry name" value="ADENOSYLCOBINAMIDE-GDP RIBAZOLETRANSFERASE"/>
    <property type="match status" value="1"/>
</dbReference>
<dbReference type="GO" id="GO:0009236">
    <property type="term" value="P:cobalamin biosynthetic process"/>
    <property type="evidence" value="ECO:0007669"/>
    <property type="project" value="UniProtKB-UniRule"/>
</dbReference>
<comment type="caution">
    <text evidence="20">The sequence shown here is derived from an EMBL/GenBank/DDBJ whole genome shotgun (WGS) entry which is preliminary data.</text>
</comment>
<evidence type="ECO:0000256" key="6">
    <source>
        <dbReference type="ARBA" id="ARBA00015850"/>
    </source>
</evidence>
<dbReference type="NCBIfam" id="NF001277">
    <property type="entry name" value="PRK00235.1-3"/>
    <property type="match status" value="1"/>
</dbReference>
<keyword evidence="21" id="KW-1185">Reference proteome</keyword>
<dbReference type="Proteomes" id="UP000078486">
    <property type="component" value="Unassembled WGS sequence"/>
</dbReference>
<evidence type="ECO:0000256" key="13">
    <source>
        <dbReference type="ARBA" id="ARBA00023136"/>
    </source>
</evidence>
<dbReference type="GO" id="GO:0005886">
    <property type="term" value="C:plasma membrane"/>
    <property type="evidence" value="ECO:0007669"/>
    <property type="project" value="UniProtKB-SubCell"/>
</dbReference>
<name>A0A178IDG3_9BACT</name>
<keyword evidence="8 19" id="KW-0169">Cobalamin biosynthesis</keyword>
<evidence type="ECO:0000256" key="10">
    <source>
        <dbReference type="ARBA" id="ARBA00022692"/>
    </source>
</evidence>
<evidence type="ECO:0000256" key="3">
    <source>
        <dbReference type="ARBA" id="ARBA00004663"/>
    </source>
</evidence>
<accession>A0A178IDG3</accession>
<protein>
    <recommendedName>
        <fullName evidence="6 19">Adenosylcobinamide-GDP ribazoletransferase</fullName>
        <ecNumber evidence="5 19">2.7.8.26</ecNumber>
    </recommendedName>
    <alternativeName>
        <fullName evidence="16 19">Cobalamin synthase</fullName>
    </alternativeName>
    <alternativeName>
        <fullName evidence="15 19">Cobalamin-5'-phosphate synthase</fullName>
    </alternativeName>
</protein>
<evidence type="ECO:0000256" key="9">
    <source>
        <dbReference type="ARBA" id="ARBA00022679"/>
    </source>
</evidence>
<dbReference type="GO" id="GO:0051073">
    <property type="term" value="F:adenosylcobinamide-GDP ribazoletransferase activity"/>
    <property type="evidence" value="ECO:0007669"/>
    <property type="project" value="UniProtKB-UniRule"/>
</dbReference>
<evidence type="ECO:0000256" key="12">
    <source>
        <dbReference type="ARBA" id="ARBA00022989"/>
    </source>
</evidence>
<dbReference type="UniPathway" id="UPA00148">
    <property type="reaction ID" value="UER00238"/>
</dbReference>
<organism evidence="20 21">
    <name type="scientific">Termitidicoccus mucosus</name>
    <dbReference type="NCBI Taxonomy" id="1184151"/>
    <lineage>
        <taxon>Bacteria</taxon>
        <taxon>Pseudomonadati</taxon>
        <taxon>Verrucomicrobiota</taxon>
        <taxon>Opitutia</taxon>
        <taxon>Opitutales</taxon>
        <taxon>Opitutaceae</taxon>
        <taxon>Termitidicoccus</taxon>
    </lineage>
</organism>
<comment type="subcellular location">
    <subcellularLocation>
        <location evidence="2 19">Cell membrane</location>
        <topology evidence="2 19">Multi-pass membrane protein</topology>
    </subcellularLocation>
</comment>
<evidence type="ECO:0000313" key="21">
    <source>
        <dbReference type="Proteomes" id="UP000078486"/>
    </source>
</evidence>
<dbReference type="Pfam" id="PF02654">
    <property type="entry name" value="CobS"/>
    <property type="match status" value="1"/>
</dbReference>
<keyword evidence="7 19" id="KW-1003">Cell membrane</keyword>
<evidence type="ECO:0000256" key="17">
    <source>
        <dbReference type="ARBA" id="ARBA00048623"/>
    </source>
</evidence>
<evidence type="ECO:0000256" key="19">
    <source>
        <dbReference type="HAMAP-Rule" id="MF_00719"/>
    </source>
</evidence>
<feature type="transmembrane region" description="Helical" evidence="19">
    <location>
        <begin position="110"/>
        <end position="136"/>
    </location>
</feature>
<gene>
    <name evidence="19" type="primary">cobS</name>
    <name evidence="20" type="ORF">AW736_25045</name>
</gene>
<keyword evidence="10 19" id="KW-0812">Transmembrane</keyword>
<dbReference type="PANTHER" id="PTHR34148:SF1">
    <property type="entry name" value="ADENOSYLCOBINAMIDE-GDP RIBAZOLETRANSFERASE"/>
    <property type="match status" value="1"/>
</dbReference>
<comment type="similarity">
    <text evidence="4 19">Belongs to the CobS family.</text>
</comment>
<feature type="transmembrane region" description="Helical" evidence="19">
    <location>
        <begin position="156"/>
        <end position="178"/>
    </location>
</feature>
<feature type="transmembrane region" description="Helical" evidence="19">
    <location>
        <begin position="62"/>
        <end position="80"/>
    </location>
</feature>
<comment type="function">
    <text evidence="14 19">Joins adenosylcobinamide-GDP and alpha-ribazole to generate adenosylcobalamin (Ado-cobalamin). Also synthesizes adenosylcobalamin 5'-phosphate from adenosylcobinamide-GDP and alpha-ribazole 5'-phosphate.</text>
</comment>
<comment type="catalytic activity">
    <reaction evidence="17 19">
        <text>alpha-ribazole + adenosylcob(III)inamide-GDP = adenosylcob(III)alamin + GMP + H(+)</text>
        <dbReference type="Rhea" id="RHEA:16049"/>
        <dbReference type="ChEBI" id="CHEBI:10329"/>
        <dbReference type="ChEBI" id="CHEBI:15378"/>
        <dbReference type="ChEBI" id="CHEBI:18408"/>
        <dbReference type="ChEBI" id="CHEBI:58115"/>
        <dbReference type="ChEBI" id="CHEBI:60487"/>
        <dbReference type="EC" id="2.7.8.26"/>
    </reaction>
</comment>